<gene>
    <name evidence="4" type="ORF">ISN44_Un98g000030</name>
</gene>
<feature type="region of interest" description="Disordered" evidence="2">
    <location>
        <begin position="247"/>
        <end position="286"/>
    </location>
</feature>
<dbReference type="InterPro" id="IPR007527">
    <property type="entry name" value="Znf_SWIM"/>
</dbReference>
<accession>A0A8T1XJU3</accession>
<feature type="domain" description="SWIM-type" evidence="3">
    <location>
        <begin position="1040"/>
        <end position="1072"/>
    </location>
</feature>
<sequence length="1172" mass="133481">MSDYTRFSPRPWEKGKKGVLHRRWALANDKKKAKGALCIGGVVTPILLSCEVQLRPNPIQPRWMDITHFKLAHMIEHKVYDERYTFKFDHPSTGEATILLPFSEMKTITVRDHIVFSPPQEILHAMIGGSAFRNVEEVEGQSDNEETNWENYDTSRYHFEEHKPPSRESKSLVEAHRNLSLTQRWCKFQDKIIHKCVKAIENMEKALSCTTSTSAVTRDNPPEDMPSRRHVIAPPRQSAYQQRVRTAPQEPARHSSHEVIEHKRRKSARMVRSSSKGRIMSGRRTHERRALQPVRVVIEHNDEEMAEPHQEPVMPAEYTQLQVMKTRGGGKRGRENGSKIPPNRPTSSQPVPVEPKTRASNRRPRGLPSQYAFTPANLLAPLQGSEHHPIAQPPTVPSVRDYPPLTQLFQSGEGSLRGSPSPRGSGSTPFQASGSTQPRSGGSVHRLASAARQSPPAVHKNASNQPPAPVQREASNPQAQNSHAEEDEDDDAEFVADLKRESTLPEASLANLHDMLTQPDREKYTTVISPTFEPQTLWFGHDNGKLTWKITKVFTNKFDGPFYSWSCVPTERRHRYFLEFASTHTWHPSVTGVVEEQFFKICQKRMKDMVSKACAKRANERPPWIEKTLWKEMCAYWDTEEAIARSSTTSATRMSDHNGLGPHKHVSGPKSFLQIEQEMEIELGRPATIGEIFVRTHTKKDGTFVDRKAQEIHEAYLKNKEAKLASRENDEGSDGTSPRSKLSLKEDDEVFLQWSLRAERLERSLYFKVNKFVDDHSCAPSRKNKFCRTPSTKTIGRLIMHNYEGVLEDPELNDISNIIRTQYRHELTYHQAWEAREYAVNESIRGFYKPIRKVIVVDVTFLKSKYKGVMLVATTIDGNSNLYPIAFGVADSENDSSWEWFFIQLKKLIADEEDLAFVSDRHFSITKSLENFYPLASHCICIHHLIGNVITNHHGRGVVGMVAKASKAYRVTEFERLLKNICDINLAIGAYLEDANVTKWARCHFPGYRYDINTNNPAESINSALRSPREYPVKGHGFDFVVDLEKRSCSCEKFDIGKLPCRYAIKGAYDIGKCIYPFADGVYTTATWRSLYEETINPIGIPEKEWCVPEYVESVVVLPPETKRQSGRRKKGRYESAEDKIKASQQSQLSKQHKCSCCGKEGHNRAMCDLAI</sequence>
<dbReference type="Pfam" id="PF03078">
    <property type="entry name" value="ATHILA"/>
    <property type="match status" value="1"/>
</dbReference>
<dbReference type="PANTHER" id="PTHR31973">
    <property type="entry name" value="POLYPROTEIN, PUTATIVE-RELATED"/>
    <property type="match status" value="1"/>
</dbReference>
<evidence type="ECO:0000313" key="4">
    <source>
        <dbReference type="EMBL" id="KAG7530355.1"/>
    </source>
</evidence>
<feature type="region of interest" description="Disordered" evidence="2">
    <location>
        <begin position="647"/>
        <end position="667"/>
    </location>
</feature>
<keyword evidence="5" id="KW-1185">Reference proteome</keyword>
<feature type="compositionally biased region" description="Low complexity" evidence="2">
    <location>
        <begin position="411"/>
        <end position="427"/>
    </location>
</feature>
<feature type="compositionally biased region" description="Polar residues" evidence="2">
    <location>
        <begin position="473"/>
        <end position="482"/>
    </location>
</feature>
<organism evidence="4 5">
    <name type="scientific">Arabidopsis suecica</name>
    <name type="common">Swedish thale-cress</name>
    <name type="synonym">Cardaminopsis suecica</name>
    <dbReference type="NCBI Taxonomy" id="45249"/>
    <lineage>
        <taxon>Eukaryota</taxon>
        <taxon>Viridiplantae</taxon>
        <taxon>Streptophyta</taxon>
        <taxon>Embryophyta</taxon>
        <taxon>Tracheophyta</taxon>
        <taxon>Spermatophyta</taxon>
        <taxon>Magnoliopsida</taxon>
        <taxon>eudicotyledons</taxon>
        <taxon>Gunneridae</taxon>
        <taxon>Pentapetalae</taxon>
        <taxon>rosids</taxon>
        <taxon>malvids</taxon>
        <taxon>Brassicales</taxon>
        <taxon>Brassicaceae</taxon>
        <taxon>Camelineae</taxon>
        <taxon>Arabidopsis</taxon>
    </lineage>
</organism>
<dbReference type="PROSITE" id="PS50966">
    <property type="entry name" value="ZF_SWIM"/>
    <property type="match status" value="1"/>
</dbReference>
<comment type="caution">
    <text evidence="4">The sequence shown here is derived from an EMBL/GenBank/DDBJ whole genome shotgun (WGS) entry which is preliminary data.</text>
</comment>
<evidence type="ECO:0000259" key="3">
    <source>
        <dbReference type="PROSITE" id="PS50966"/>
    </source>
</evidence>
<dbReference type="Proteomes" id="UP000694251">
    <property type="component" value="Unassembled WGS sequence"/>
</dbReference>
<dbReference type="AlphaFoldDB" id="A0A8T1XJU3"/>
<dbReference type="EMBL" id="JAEFBJ010000098">
    <property type="protein sequence ID" value="KAG7530355.1"/>
    <property type="molecule type" value="Genomic_DNA"/>
</dbReference>
<reference evidence="4 5" key="1">
    <citation type="submission" date="2020-12" db="EMBL/GenBank/DDBJ databases">
        <title>Concerted genomic and epigenomic changes stabilize Arabidopsis allopolyploids.</title>
        <authorList>
            <person name="Chen Z."/>
        </authorList>
    </citation>
    <scope>NUCLEOTIDE SEQUENCE [LARGE SCALE GENOMIC DNA]</scope>
    <source>
        <strain evidence="4">As9502</strain>
        <tissue evidence="4">Leaf</tissue>
    </source>
</reference>
<dbReference type="InterPro" id="IPR004252">
    <property type="entry name" value="Probable_transposase_24"/>
</dbReference>
<dbReference type="GO" id="GO:0008270">
    <property type="term" value="F:zinc ion binding"/>
    <property type="evidence" value="ECO:0007669"/>
    <property type="project" value="UniProtKB-KW"/>
</dbReference>
<evidence type="ECO:0000313" key="5">
    <source>
        <dbReference type="Proteomes" id="UP000694251"/>
    </source>
</evidence>
<dbReference type="Pfam" id="PF10551">
    <property type="entry name" value="MULE"/>
    <property type="match status" value="1"/>
</dbReference>
<dbReference type="Pfam" id="PF03004">
    <property type="entry name" value="Transposase_24"/>
    <property type="match status" value="1"/>
</dbReference>
<feature type="region of interest" description="Disordered" evidence="2">
    <location>
        <begin position="1122"/>
        <end position="1145"/>
    </location>
</feature>
<keyword evidence="1" id="KW-0863">Zinc-finger</keyword>
<feature type="region of interest" description="Disordered" evidence="2">
    <location>
        <begin position="385"/>
        <end position="491"/>
    </location>
</feature>
<feature type="compositionally biased region" description="Basic and acidic residues" evidence="2">
    <location>
        <begin position="1133"/>
        <end position="1142"/>
    </location>
</feature>
<feature type="compositionally biased region" description="Basic and acidic residues" evidence="2">
    <location>
        <begin position="720"/>
        <end position="730"/>
    </location>
</feature>
<dbReference type="PANTHER" id="PTHR31973:SF113">
    <property type="entry name" value="PROTEIN FAR1-RELATED SEQUENCE 5-LIKE"/>
    <property type="match status" value="1"/>
</dbReference>
<feature type="region of interest" description="Disordered" evidence="2">
    <location>
        <begin position="326"/>
        <end position="370"/>
    </location>
</feature>
<protein>
    <submittedName>
        <fullName evidence="4">MULE transposase domain</fullName>
    </submittedName>
</protein>
<dbReference type="InterPro" id="IPR018289">
    <property type="entry name" value="MULE_transposase_dom"/>
</dbReference>
<name>A0A8T1XJU3_ARASU</name>
<feature type="compositionally biased region" description="Basic and acidic residues" evidence="2">
    <location>
        <begin position="251"/>
        <end position="261"/>
    </location>
</feature>
<proteinExistence type="predicted"/>
<evidence type="ECO:0000256" key="2">
    <source>
        <dbReference type="SAM" id="MobiDB-lite"/>
    </source>
</evidence>
<dbReference type="Pfam" id="PF04434">
    <property type="entry name" value="SWIM"/>
    <property type="match status" value="1"/>
</dbReference>
<feature type="region of interest" description="Disordered" evidence="2">
    <location>
        <begin position="720"/>
        <end position="742"/>
    </location>
</feature>
<evidence type="ECO:0000256" key="1">
    <source>
        <dbReference type="PROSITE-ProRule" id="PRU00325"/>
    </source>
</evidence>
<feature type="compositionally biased region" description="Polar residues" evidence="2">
    <location>
        <begin position="428"/>
        <end position="440"/>
    </location>
</feature>
<keyword evidence="1" id="KW-0862">Zinc</keyword>
<keyword evidence="1" id="KW-0479">Metal-binding</keyword>
<dbReference type="OrthoDB" id="1079152at2759"/>
<dbReference type="InterPro" id="IPR004312">
    <property type="entry name" value="ATHILA_Orf1_C"/>
</dbReference>